<evidence type="ECO:0000259" key="9">
    <source>
        <dbReference type="Pfam" id="PF13231"/>
    </source>
</evidence>
<proteinExistence type="predicted"/>
<reference evidence="10 11" key="1">
    <citation type="journal article" date="2016" name="Nat. Commun.">
        <title>Thousands of microbial genomes shed light on interconnected biogeochemical processes in an aquifer system.</title>
        <authorList>
            <person name="Anantharaman K."/>
            <person name="Brown C.T."/>
            <person name="Hug L.A."/>
            <person name="Sharon I."/>
            <person name="Castelle C.J."/>
            <person name="Probst A.J."/>
            <person name="Thomas B.C."/>
            <person name="Singh A."/>
            <person name="Wilkins M.J."/>
            <person name="Karaoz U."/>
            <person name="Brodie E.L."/>
            <person name="Williams K.H."/>
            <person name="Hubbard S.S."/>
            <person name="Banfield J.F."/>
        </authorList>
    </citation>
    <scope>NUCLEOTIDE SEQUENCE [LARGE SCALE GENOMIC DNA]</scope>
</reference>
<evidence type="ECO:0000256" key="5">
    <source>
        <dbReference type="ARBA" id="ARBA00022692"/>
    </source>
</evidence>
<comment type="caution">
    <text evidence="10">The sequence shown here is derived from an EMBL/GenBank/DDBJ whole genome shotgun (WGS) entry which is preliminary data.</text>
</comment>
<keyword evidence="5 8" id="KW-0812">Transmembrane</keyword>
<feature type="transmembrane region" description="Helical" evidence="8">
    <location>
        <begin position="38"/>
        <end position="56"/>
    </location>
</feature>
<keyword evidence="7 8" id="KW-0472">Membrane</keyword>
<dbReference type="InterPro" id="IPR038731">
    <property type="entry name" value="RgtA/B/C-like"/>
</dbReference>
<feature type="transmembrane region" description="Helical" evidence="8">
    <location>
        <begin position="377"/>
        <end position="399"/>
    </location>
</feature>
<dbReference type="PANTHER" id="PTHR33908">
    <property type="entry name" value="MANNOSYLTRANSFERASE YKCB-RELATED"/>
    <property type="match status" value="1"/>
</dbReference>
<keyword evidence="4" id="KW-0808">Transferase</keyword>
<feature type="transmembrane region" description="Helical" evidence="8">
    <location>
        <begin position="313"/>
        <end position="333"/>
    </location>
</feature>
<evidence type="ECO:0000256" key="6">
    <source>
        <dbReference type="ARBA" id="ARBA00022989"/>
    </source>
</evidence>
<feature type="domain" description="Glycosyltransferase RgtA/B/C/D-like" evidence="9">
    <location>
        <begin position="106"/>
        <end position="256"/>
    </location>
</feature>
<protein>
    <recommendedName>
        <fullName evidence="9">Glycosyltransferase RgtA/B/C/D-like domain-containing protein</fullName>
    </recommendedName>
</protein>
<dbReference type="Pfam" id="PF13231">
    <property type="entry name" value="PMT_2"/>
    <property type="match status" value="1"/>
</dbReference>
<evidence type="ECO:0000313" key="10">
    <source>
        <dbReference type="EMBL" id="OGF40945.1"/>
    </source>
</evidence>
<dbReference type="EMBL" id="MFGO01000018">
    <property type="protein sequence ID" value="OGF40945.1"/>
    <property type="molecule type" value="Genomic_DNA"/>
</dbReference>
<evidence type="ECO:0000313" key="11">
    <source>
        <dbReference type="Proteomes" id="UP000177579"/>
    </source>
</evidence>
<feature type="transmembrane region" description="Helical" evidence="8">
    <location>
        <begin position="202"/>
        <end position="217"/>
    </location>
</feature>
<gene>
    <name evidence="10" type="ORF">A2531_04250</name>
</gene>
<dbReference type="Proteomes" id="UP000177579">
    <property type="component" value="Unassembled WGS sequence"/>
</dbReference>
<dbReference type="GO" id="GO:0005886">
    <property type="term" value="C:plasma membrane"/>
    <property type="evidence" value="ECO:0007669"/>
    <property type="project" value="UniProtKB-SubCell"/>
</dbReference>
<dbReference type="InterPro" id="IPR050297">
    <property type="entry name" value="LipidA_mod_glycosyltrf_83"/>
</dbReference>
<name>A0A1F5TPQ9_9BACT</name>
<feature type="transmembrane region" description="Helical" evidence="8">
    <location>
        <begin position="223"/>
        <end position="239"/>
    </location>
</feature>
<feature type="transmembrane region" description="Helical" evidence="8">
    <location>
        <begin position="251"/>
        <end position="274"/>
    </location>
</feature>
<accession>A0A1F5TPQ9</accession>
<comment type="subcellular location">
    <subcellularLocation>
        <location evidence="1">Cell membrane</location>
        <topology evidence="1">Multi-pass membrane protein</topology>
    </subcellularLocation>
</comment>
<evidence type="ECO:0000256" key="2">
    <source>
        <dbReference type="ARBA" id="ARBA00022475"/>
    </source>
</evidence>
<keyword evidence="6 8" id="KW-1133">Transmembrane helix</keyword>
<evidence type="ECO:0000256" key="7">
    <source>
        <dbReference type="ARBA" id="ARBA00023136"/>
    </source>
</evidence>
<feature type="transmembrane region" description="Helical" evidence="8">
    <location>
        <begin position="404"/>
        <end position="425"/>
    </location>
</feature>
<evidence type="ECO:0000256" key="3">
    <source>
        <dbReference type="ARBA" id="ARBA00022676"/>
    </source>
</evidence>
<keyword evidence="2" id="KW-1003">Cell membrane</keyword>
<dbReference type="GO" id="GO:0016763">
    <property type="term" value="F:pentosyltransferase activity"/>
    <property type="evidence" value="ECO:0007669"/>
    <property type="project" value="TreeGrafter"/>
</dbReference>
<organism evidence="10 11">
    <name type="scientific">Candidatus Falkowbacteria bacterium RIFOXYD2_FULL_34_120</name>
    <dbReference type="NCBI Taxonomy" id="1798007"/>
    <lineage>
        <taxon>Bacteria</taxon>
        <taxon>Candidatus Falkowiibacteriota</taxon>
    </lineage>
</organism>
<feature type="transmembrane region" description="Helical" evidence="8">
    <location>
        <begin position="155"/>
        <end position="171"/>
    </location>
</feature>
<evidence type="ECO:0000256" key="1">
    <source>
        <dbReference type="ARBA" id="ARBA00004651"/>
    </source>
</evidence>
<feature type="transmembrane region" description="Helical" evidence="8">
    <location>
        <begin position="111"/>
        <end position="143"/>
    </location>
</feature>
<dbReference type="PANTHER" id="PTHR33908:SF11">
    <property type="entry name" value="MEMBRANE PROTEIN"/>
    <property type="match status" value="1"/>
</dbReference>
<sequence>MYKIFYSPLFYFMLCHFVLMVVLFVLNFKYLIKEFKKINKKVLLILLIIFLFGSYLRNSEYWLGTHTDGYVAQESAKMWILHGEHFKSCGLGNQIECEIPEQVLAPPGFPLLIVIAHLIFGLNSLNASVISAVLSSLIIILVFLNSWLLFKNEKIGLISAFIFSVIPINIINSQTGLSRPVGLFFVSICVLFYLLALKHKKYSLWFAVVVFLSYAIYVRQESYALLPVFLLFFVIFNWRKIKNFKEIYLEYYLKFIEISLIFFILQLHVLRWLLFNNPYNSYGHGGFFALHYSGILIQGKALFLQLFNNWGDFYHYNFIFSFFFLFGFFILLVKFKKNNFFILSIFGIYFLVYSLMFDGGMALGKYVLTGDYMRRSIMFDLSYSIVSGYGLFFIFSLFLKGKNFLSNIFIFFILLHLLFLFQFIFNTDINNLKLIYLPNSLFKDSRADKEGDKTLIHPNNEYWNIIKNTPNNCMVVSSQYLLVTSDYFKNNNRKTAQIDLINHQTQDKYLKVFKESKCIIYISDYRCRHSDDFGCLFIDRYFENEPLYKINDLTVNMVKIKD</sequence>
<evidence type="ECO:0000256" key="8">
    <source>
        <dbReference type="SAM" id="Phobius"/>
    </source>
</evidence>
<evidence type="ECO:0000256" key="4">
    <source>
        <dbReference type="ARBA" id="ARBA00022679"/>
    </source>
</evidence>
<dbReference type="AlphaFoldDB" id="A0A1F5TPQ9"/>
<keyword evidence="3" id="KW-0328">Glycosyltransferase</keyword>
<feature type="transmembrane region" description="Helical" evidence="8">
    <location>
        <begin position="340"/>
        <end position="357"/>
    </location>
</feature>
<feature type="transmembrane region" description="Helical" evidence="8">
    <location>
        <begin position="177"/>
        <end position="195"/>
    </location>
</feature>
<feature type="transmembrane region" description="Helical" evidence="8">
    <location>
        <begin position="6"/>
        <end position="26"/>
    </location>
</feature>
<dbReference type="GO" id="GO:0009103">
    <property type="term" value="P:lipopolysaccharide biosynthetic process"/>
    <property type="evidence" value="ECO:0007669"/>
    <property type="project" value="UniProtKB-ARBA"/>
</dbReference>